<protein>
    <submittedName>
        <fullName evidence="1">Uncharacterized protein</fullName>
    </submittedName>
</protein>
<accession>A0ABS8VWT8</accession>
<dbReference type="RefSeq" id="WP_232877108.1">
    <property type="nucleotide sequence ID" value="NZ_JAJSOJ010000018.1"/>
</dbReference>
<reference evidence="1 2" key="1">
    <citation type="submission" date="2021-12" db="EMBL/GenBank/DDBJ databases">
        <title>Genome sequence of Acetobacter sicerae DmPark20a_162.</title>
        <authorList>
            <person name="Chaston J.M."/>
        </authorList>
    </citation>
    <scope>NUCLEOTIDE SEQUENCE [LARGE SCALE GENOMIC DNA]</scope>
    <source>
        <strain evidence="1 2">DmPark20a_162</strain>
    </source>
</reference>
<keyword evidence="2" id="KW-1185">Reference proteome</keyword>
<evidence type="ECO:0000313" key="2">
    <source>
        <dbReference type="Proteomes" id="UP001521074"/>
    </source>
</evidence>
<evidence type="ECO:0000313" key="1">
    <source>
        <dbReference type="EMBL" id="MCE0743540.1"/>
    </source>
</evidence>
<sequence length="52" mass="5942">MSGRFWFNIMFLNDIFSDPVFAAALALRGEAGMEDMMPQHSARLFGQEFPEN</sequence>
<dbReference type="Proteomes" id="UP001521074">
    <property type="component" value="Unassembled WGS sequence"/>
</dbReference>
<proteinExistence type="predicted"/>
<name>A0ABS8VWT8_9PROT</name>
<dbReference type="EMBL" id="JAJSOJ010000018">
    <property type="protein sequence ID" value="MCE0743540.1"/>
    <property type="molecule type" value="Genomic_DNA"/>
</dbReference>
<comment type="caution">
    <text evidence="1">The sequence shown here is derived from an EMBL/GenBank/DDBJ whole genome shotgun (WGS) entry which is preliminary data.</text>
</comment>
<gene>
    <name evidence="1" type="ORF">LWC05_06480</name>
</gene>
<organism evidence="1 2">
    <name type="scientific">Acetobacter sicerae</name>
    <dbReference type="NCBI Taxonomy" id="85325"/>
    <lineage>
        <taxon>Bacteria</taxon>
        <taxon>Pseudomonadati</taxon>
        <taxon>Pseudomonadota</taxon>
        <taxon>Alphaproteobacteria</taxon>
        <taxon>Acetobacterales</taxon>
        <taxon>Acetobacteraceae</taxon>
        <taxon>Acetobacter</taxon>
    </lineage>
</organism>